<keyword evidence="4" id="KW-1185">Reference proteome</keyword>
<proteinExistence type="predicted"/>
<evidence type="ECO:0000256" key="1">
    <source>
        <dbReference type="SAM" id="MobiDB-lite"/>
    </source>
</evidence>
<reference evidence="3 4" key="1">
    <citation type="journal article" date="2014" name="Genome Announc.">
        <title>Draft Genome Sequence of Lysobacter capsici AZ78, a Bacterium Antagonistic to Plant-Pathogenic Oomycetes.</title>
        <authorList>
            <person name="Puopolo G."/>
            <person name="Sonego P."/>
            <person name="Engelen K."/>
            <person name="Pertot I."/>
        </authorList>
    </citation>
    <scope>NUCLEOTIDE SEQUENCE [LARGE SCALE GENOMIC DNA]</scope>
    <source>
        <strain evidence="3 4">AZ78</strain>
    </source>
</reference>
<feature type="compositionally biased region" description="Pro residues" evidence="1">
    <location>
        <begin position="39"/>
        <end position="53"/>
    </location>
</feature>
<accession>A0A125MNM4</accession>
<feature type="compositionally biased region" description="Low complexity" evidence="1">
    <location>
        <begin position="54"/>
        <end position="86"/>
    </location>
</feature>
<dbReference type="AlphaFoldDB" id="A0A125MNM4"/>
<name>A0A125MNM4_9GAMM</name>
<sequence>MDLHDLIWWFAGLAPGLLLGWWLGARKRPATTQAAATPTPQPQLPPEPRPEPIAPAAAPAAVPVTPAAPAPATAPAAPVAEPSAPAAPVWSPEVQALFDKGETIEAIKKIRATLGGPIARKVAREHLSEGEFRLPADIRKLADANKKLEAIRLLCDQTHMDMPLAQRLVEHYVAHPYR</sequence>
<keyword evidence="2" id="KW-0812">Transmembrane</keyword>
<feature type="region of interest" description="Disordered" evidence="1">
    <location>
        <begin position="32"/>
        <end position="86"/>
    </location>
</feature>
<comment type="caution">
    <text evidence="3">The sequence shown here is derived from an EMBL/GenBank/DDBJ whole genome shotgun (WGS) entry which is preliminary data.</text>
</comment>
<evidence type="ECO:0000256" key="2">
    <source>
        <dbReference type="SAM" id="Phobius"/>
    </source>
</evidence>
<protein>
    <submittedName>
        <fullName evidence="3">Uncharacterized protein</fullName>
    </submittedName>
</protein>
<organism evidence="3 4">
    <name type="scientific">Lysobacter capsici AZ78</name>
    <dbReference type="NCBI Taxonomy" id="1444315"/>
    <lineage>
        <taxon>Bacteria</taxon>
        <taxon>Pseudomonadati</taxon>
        <taxon>Pseudomonadota</taxon>
        <taxon>Gammaproteobacteria</taxon>
        <taxon>Lysobacterales</taxon>
        <taxon>Lysobacteraceae</taxon>
        <taxon>Lysobacter</taxon>
    </lineage>
</organism>
<dbReference type="EMBL" id="JAJA02000001">
    <property type="protein sequence ID" value="KWS07041.1"/>
    <property type="molecule type" value="Genomic_DNA"/>
</dbReference>
<dbReference type="RefSeq" id="WP_036111703.1">
    <property type="nucleotide sequence ID" value="NZ_JAJA02000001.1"/>
</dbReference>
<evidence type="ECO:0000313" key="4">
    <source>
        <dbReference type="Proteomes" id="UP000023435"/>
    </source>
</evidence>
<gene>
    <name evidence="3" type="ORF">AZ78_4601</name>
</gene>
<feature type="transmembrane region" description="Helical" evidence="2">
    <location>
        <begin position="6"/>
        <end position="24"/>
    </location>
</feature>
<keyword evidence="2" id="KW-0472">Membrane</keyword>
<dbReference type="OrthoDB" id="6028344at2"/>
<dbReference type="Proteomes" id="UP000023435">
    <property type="component" value="Unassembled WGS sequence"/>
</dbReference>
<evidence type="ECO:0000313" key="3">
    <source>
        <dbReference type="EMBL" id="KWS07041.1"/>
    </source>
</evidence>
<keyword evidence="2" id="KW-1133">Transmembrane helix</keyword>